<dbReference type="AlphaFoldDB" id="A0A4D9DHB6"/>
<gene>
    <name evidence="1" type="ORF">DR999_PMT21302</name>
</gene>
<evidence type="ECO:0000313" key="1">
    <source>
        <dbReference type="EMBL" id="TFJ96885.1"/>
    </source>
</evidence>
<evidence type="ECO:0000313" key="2">
    <source>
        <dbReference type="Proteomes" id="UP000297703"/>
    </source>
</evidence>
<reference evidence="1 2" key="2">
    <citation type="submission" date="2019-04" db="EMBL/GenBank/DDBJ databases">
        <title>The genome sequence of big-headed turtle.</title>
        <authorList>
            <person name="Gong S."/>
        </authorList>
    </citation>
    <scope>NUCLEOTIDE SEQUENCE [LARGE SCALE GENOMIC DNA]</scope>
    <source>
        <strain evidence="1">DO16091913</strain>
        <tissue evidence="1">Muscle</tissue>
    </source>
</reference>
<proteinExistence type="predicted"/>
<protein>
    <submittedName>
        <fullName evidence="1">Formate hydrogenase</fullName>
    </submittedName>
</protein>
<accession>A0A4D9DHB6</accession>
<sequence length="152" mass="16330">MKVSLWLAFKSRAGSNASGAGPHDSRREPGESVCWLGAQLTVRRPFHSADWETGTRLPVTLCTGRYREVSASRGRGAAFPEVRTGRGHLSGQEGRVDDAAVVRACPGPPATDPMAPGATHRPAARNRYCLFLQVSCLIQASTLCQTDRPGFP</sequence>
<keyword evidence="2" id="KW-1185">Reference proteome</keyword>
<organism evidence="1 2">
    <name type="scientific">Platysternon megacephalum</name>
    <name type="common">big-headed turtle</name>
    <dbReference type="NCBI Taxonomy" id="55544"/>
    <lineage>
        <taxon>Eukaryota</taxon>
        <taxon>Metazoa</taxon>
        <taxon>Chordata</taxon>
        <taxon>Craniata</taxon>
        <taxon>Vertebrata</taxon>
        <taxon>Euteleostomi</taxon>
        <taxon>Archelosauria</taxon>
        <taxon>Testudinata</taxon>
        <taxon>Testudines</taxon>
        <taxon>Cryptodira</taxon>
        <taxon>Durocryptodira</taxon>
        <taxon>Testudinoidea</taxon>
        <taxon>Platysternidae</taxon>
        <taxon>Platysternon</taxon>
    </lineage>
</organism>
<comment type="caution">
    <text evidence="1">The sequence shown here is derived from an EMBL/GenBank/DDBJ whole genome shotgun (WGS) entry which is preliminary data.</text>
</comment>
<dbReference type="EMBL" id="QXTE01000566">
    <property type="protein sequence ID" value="TFJ96885.1"/>
    <property type="molecule type" value="Genomic_DNA"/>
</dbReference>
<name>A0A4D9DHB6_9SAUR</name>
<reference evidence="1 2" key="1">
    <citation type="submission" date="2019-04" db="EMBL/GenBank/DDBJ databases">
        <title>Draft genome of the big-headed turtle Platysternon megacephalum.</title>
        <authorList>
            <person name="Gong S."/>
        </authorList>
    </citation>
    <scope>NUCLEOTIDE SEQUENCE [LARGE SCALE GENOMIC DNA]</scope>
    <source>
        <strain evidence="1">DO16091913</strain>
        <tissue evidence="1">Muscle</tissue>
    </source>
</reference>
<dbReference type="Proteomes" id="UP000297703">
    <property type="component" value="Unassembled WGS sequence"/>
</dbReference>